<dbReference type="GO" id="GO:0005768">
    <property type="term" value="C:endosome"/>
    <property type="evidence" value="ECO:0007669"/>
    <property type="project" value="TreeGrafter"/>
</dbReference>
<dbReference type="STRING" id="2769.R7Q5Y5"/>
<dbReference type="Proteomes" id="UP000012073">
    <property type="component" value="Unassembled WGS sequence"/>
</dbReference>
<dbReference type="GO" id="GO:0016197">
    <property type="term" value="P:endosomal transport"/>
    <property type="evidence" value="ECO:0007669"/>
    <property type="project" value="TreeGrafter"/>
</dbReference>
<feature type="domain" description="Vps16 C-terminal" evidence="1">
    <location>
        <begin position="4"/>
        <end position="112"/>
    </location>
</feature>
<dbReference type="EMBL" id="HG001644">
    <property type="protein sequence ID" value="CDF33424.1"/>
    <property type="molecule type" value="Genomic_DNA"/>
</dbReference>
<name>R7Q5Y5_CHOCR</name>
<proteinExistence type="predicted"/>
<accession>R7Q5Y5</accession>
<evidence type="ECO:0000313" key="2">
    <source>
        <dbReference type="EMBL" id="CDF33424.1"/>
    </source>
</evidence>
<dbReference type="Pfam" id="PF04840">
    <property type="entry name" value="Vps16_C"/>
    <property type="match status" value="1"/>
</dbReference>
<dbReference type="AlphaFoldDB" id="R7Q5Y5"/>
<dbReference type="PANTHER" id="PTHR12811">
    <property type="entry name" value="VACUOLAR PROTEIN SORTING VPS16"/>
    <property type="match status" value="1"/>
</dbReference>
<dbReference type="OrthoDB" id="1792at2759"/>
<keyword evidence="3" id="KW-1185">Reference proteome</keyword>
<dbReference type="InterPro" id="IPR016534">
    <property type="entry name" value="VPS16"/>
</dbReference>
<sequence>MLAKLKKELKMPDRRFFWIVLDSMARVGDFESIEALSNSAGRGRAPPIGFTPFVDTCIKYHRDDEAVKFALRIADLRDRARALARCGRGREAADIASRLRNQQLLEEIQDLAARHVASVAKPPERNANR</sequence>
<dbReference type="PANTHER" id="PTHR12811:SF0">
    <property type="entry name" value="VACUOLAR PROTEIN SORTING-ASSOCIATED PROTEIN 16 HOMOLOG"/>
    <property type="match status" value="1"/>
</dbReference>
<dbReference type="Gramene" id="CDF33424">
    <property type="protein sequence ID" value="CDF33424"/>
    <property type="gene ID" value="CHC_T00002197001"/>
</dbReference>
<dbReference type="GeneID" id="17320943"/>
<dbReference type="GO" id="GO:0030897">
    <property type="term" value="C:HOPS complex"/>
    <property type="evidence" value="ECO:0007669"/>
    <property type="project" value="TreeGrafter"/>
</dbReference>
<dbReference type="RefSeq" id="XP_005713227.1">
    <property type="nucleotide sequence ID" value="XM_005713170.1"/>
</dbReference>
<dbReference type="GO" id="GO:0005765">
    <property type="term" value="C:lysosomal membrane"/>
    <property type="evidence" value="ECO:0007669"/>
    <property type="project" value="TreeGrafter"/>
</dbReference>
<dbReference type="GO" id="GO:0006886">
    <property type="term" value="P:intracellular protein transport"/>
    <property type="evidence" value="ECO:0007669"/>
    <property type="project" value="InterPro"/>
</dbReference>
<evidence type="ECO:0000313" key="3">
    <source>
        <dbReference type="Proteomes" id="UP000012073"/>
    </source>
</evidence>
<organism evidence="2 3">
    <name type="scientific">Chondrus crispus</name>
    <name type="common">Carrageen Irish moss</name>
    <name type="synonym">Polymorpha crispa</name>
    <dbReference type="NCBI Taxonomy" id="2769"/>
    <lineage>
        <taxon>Eukaryota</taxon>
        <taxon>Rhodophyta</taxon>
        <taxon>Florideophyceae</taxon>
        <taxon>Rhodymeniophycidae</taxon>
        <taxon>Gigartinales</taxon>
        <taxon>Gigartinaceae</taxon>
        <taxon>Chondrus</taxon>
    </lineage>
</organism>
<gene>
    <name evidence="2" type="ORF">CHC_T00002197001</name>
</gene>
<evidence type="ECO:0000259" key="1">
    <source>
        <dbReference type="Pfam" id="PF04840"/>
    </source>
</evidence>
<dbReference type="PhylomeDB" id="R7Q5Y5"/>
<protein>
    <recommendedName>
        <fullName evidence="1">Vps16 C-terminal domain-containing protein</fullName>
    </recommendedName>
</protein>
<dbReference type="InterPro" id="IPR006925">
    <property type="entry name" value="Vps16_C"/>
</dbReference>
<dbReference type="KEGG" id="ccp:CHC_T00002197001"/>
<reference evidence="3" key="1">
    <citation type="journal article" date="2013" name="Proc. Natl. Acad. Sci. U.S.A.">
        <title>Genome structure and metabolic features in the red seaweed Chondrus crispus shed light on evolution of the Archaeplastida.</title>
        <authorList>
            <person name="Collen J."/>
            <person name="Porcel B."/>
            <person name="Carre W."/>
            <person name="Ball S.G."/>
            <person name="Chaparro C."/>
            <person name="Tonon T."/>
            <person name="Barbeyron T."/>
            <person name="Michel G."/>
            <person name="Noel B."/>
            <person name="Valentin K."/>
            <person name="Elias M."/>
            <person name="Artiguenave F."/>
            <person name="Arun A."/>
            <person name="Aury J.M."/>
            <person name="Barbosa-Neto J.F."/>
            <person name="Bothwell J.H."/>
            <person name="Bouget F.Y."/>
            <person name="Brillet L."/>
            <person name="Cabello-Hurtado F."/>
            <person name="Capella-Gutierrez S."/>
            <person name="Charrier B."/>
            <person name="Cladiere L."/>
            <person name="Cock J.M."/>
            <person name="Coelho S.M."/>
            <person name="Colleoni C."/>
            <person name="Czjzek M."/>
            <person name="Da Silva C."/>
            <person name="Delage L."/>
            <person name="Denoeud F."/>
            <person name="Deschamps P."/>
            <person name="Dittami S.M."/>
            <person name="Gabaldon T."/>
            <person name="Gachon C.M."/>
            <person name="Groisillier A."/>
            <person name="Herve C."/>
            <person name="Jabbari K."/>
            <person name="Katinka M."/>
            <person name="Kloareg B."/>
            <person name="Kowalczyk N."/>
            <person name="Labadie K."/>
            <person name="Leblanc C."/>
            <person name="Lopez P.J."/>
            <person name="McLachlan D.H."/>
            <person name="Meslet-Cladiere L."/>
            <person name="Moustafa A."/>
            <person name="Nehr Z."/>
            <person name="Nyvall Collen P."/>
            <person name="Panaud O."/>
            <person name="Partensky F."/>
            <person name="Poulain J."/>
            <person name="Rensing S.A."/>
            <person name="Rousvoal S."/>
            <person name="Samson G."/>
            <person name="Symeonidi A."/>
            <person name="Weissenbach J."/>
            <person name="Zambounis A."/>
            <person name="Wincker P."/>
            <person name="Boyen C."/>
        </authorList>
    </citation>
    <scope>NUCLEOTIDE SEQUENCE [LARGE SCALE GENOMIC DNA]</scope>
    <source>
        <strain evidence="3">cv. Stackhouse</strain>
    </source>
</reference>
<dbReference type="GO" id="GO:0042144">
    <property type="term" value="P:vacuole fusion, non-autophagic"/>
    <property type="evidence" value="ECO:0007669"/>
    <property type="project" value="TreeGrafter"/>
</dbReference>
<dbReference type="GO" id="GO:0003779">
    <property type="term" value="F:actin binding"/>
    <property type="evidence" value="ECO:0007669"/>
    <property type="project" value="TreeGrafter"/>
</dbReference>